<comment type="caution">
    <text evidence="2">The sequence shown here is derived from an EMBL/GenBank/DDBJ whole genome shotgun (WGS) entry which is preliminary data.</text>
</comment>
<name>A0A2I1GX83_9GLOM</name>
<dbReference type="VEuPathDB" id="FungiDB:FUN_017613"/>
<evidence type="ECO:0000313" key="3">
    <source>
        <dbReference type="Proteomes" id="UP000234323"/>
    </source>
</evidence>
<reference evidence="2 3" key="1">
    <citation type="submission" date="2015-10" db="EMBL/GenBank/DDBJ databases">
        <title>Genome analyses suggest a sexual origin of heterokaryosis in a supposedly ancient asexual fungus.</title>
        <authorList>
            <person name="Ropars J."/>
            <person name="Sedzielewska K."/>
            <person name="Noel J."/>
            <person name="Charron P."/>
            <person name="Farinelli L."/>
            <person name="Marton T."/>
            <person name="Kruger M."/>
            <person name="Pelin A."/>
            <person name="Brachmann A."/>
            <person name="Corradi N."/>
        </authorList>
    </citation>
    <scope>NUCLEOTIDE SEQUENCE [LARGE SCALE GENOMIC DNA]</scope>
    <source>
        <strain evidence="2 3">A4</strain>
    </source>
</reference>
<evidence type="ECO:0000313" key="2">
    <source>
        <dbReference type="EMBL" id="PKY51225.1"/>
    </source>
</evidence>
<feature type="region of interest" description="Disordered" evidence="1">
    <location>
        <begin position="319"/>
        <end position="355"/>
    </location>
</feature>
<proteinExistence type="predicted"/>
<accession>A0A2I1GX83</accession>
<dbReference type="VEuPathDB" id="FungiDB:RhiirA1_452564"/>
<sequence>MDLGCKKHEILSKTKVPQSIQECCRNCLRILSFKQMIGYFSNTYLVNINDFNLYSKVIESEKHCQLCGKTLGKLIDVWRLRLCFTYHGGAIVILAKLNVENVKESHSLYVVIVKSVKWIPYSQFKNFITEKAILEMDKGIGVPSDEKIVNMIQAWRLKEKEEKGSDNGDEDSEDGLGLSCLEKSASEPLKRDNVAPDEVVEIIKELRGEEKRRFPYTPYQASDNDDFNSVKYKMEEIELIFKQISNEMEWEKINVEALQSIKNEHGLTTPREVKTWVLKTNNFLRLGQKIISIAEQSKIMSEYMTMNEEFRKCLKDENRRTDEKKRERKGQFQKPLRQQVQEEDEKSGGMGGGNDFMMEQLEIALIEVT</sequence>
<dbReference type="Proteomes" id="UP000234323">
    <property type="component" value="Unassembled WGS sequence"/>
</dbReference>
<dbReference type="AlphaFoldDB" id="A0A2I1GX83"/>
<keyword evidence="3" id="KW-1185">Reference proteome</keyword>
<organism evidence="2 3">
    <name type="scientific">Rhizophagus irregularis</name>
    <dbReference type="NCBI Taxonomy" id="588596"/>
    <lineage>
        <taxon>Eukaryota</taxon>
        <taxon>Fungi</taxon>
        <taxon>Fungi incertae sedis</taxon>
        <taxon>Mucoromycota</taxon>
        <taxon>Glomeromycotina</taxon>
        <taxon>Glomeromycetes</taxon>
        <taxon>Glomerales</taxon>
        <taxon>Glomeraceae</taxon>
        <taxon>Rhizophagus</taxon>
    </lineage>
</organism>
<protein>
    <submittedName>
        <fullName evidence="2">Uncharacterized protein</fullName>
    </submittedName>
</protein>
<gene>
    <name evidence="2" type="ORF">RhiirA4_468102</name>
</gene>
<dbReference type="VEuPathDB" id="FungiDB:RhiirFUN_023767"/>
<dbReference type="VEuPathDB" id="FungiDB:RhiirFUN_023766"/>
<evidence type="ECO:0000256" key="1">
    <source>
        <dbReference type="SAM" id="MobiDB-lite"/>
    </source>
</evidence>
<dbReference type="EMBL" id="LLXI01000981">
    <property type="protein sequence ID" value="PKY51225.1"/>
    <property type="molecule type" value="Genomic_DNA"/>
</dbReference>